<dbReference type="PRINTS" id="PR00103">
    <property type="entry name" value="CAMPKINASE"/>
</dbReference>
<dbReference type="GO" id="GO:0016791">
    <property type="term" value="F:phosphatase activity"/>
    <property type="evidence" value="ECO:0007669"/>
    <property type="project" value="TreeGrafter"/>
</dbReference>
<comment type="caution">
    <text evidence="3">The sequence shown here is derived from an EMBL/GenBank/DDBJ whole genome shotgun (WGS) entry which is preliminary data.</text>
</comment>
<name>A0A255XUF1_9PROT</name>
<dbReference type="InterPro" id="IPR018490">
    <property type="entry name" value="cNMP-bd_dom_sf"/>
</dbReference>
<keyword evidence="4" id="KW-1185">Reference proteome</keyword>
<evidence type="ECO:0000259" key="2">
    <source>
        <dbReference type="PROSITE" id="PS50042"/>
    </source>
</evidence>
<dbReference type="InterPro" id="IPR052016">
    <property type="entry name" value="Bact_Sigma-Reg"/>
</dbReference>
<dbReference type="SMART" id="SM00331">
    <property type="entry name" value="PP2C_SIG"/>
    <property type="match status" value="1"/>
</dbReference>
<dbReference type="Gene3D" id="2.60.120.10">
    <property type="entry name" value="Jelly Rolls"/>
    <property type="match status" value="1"/>
</dbReference>
<dbReference type="Pfam" id="PF07228">
    <property type="entry name" value="SpoIIE"/>
    <property type="match status" value="1"/>
</dbReference>
<dbReference type="InterPro" id="IPR036457">
    <property type="entry name" value="PPM-type-like_dom_sf"/>
</dbReference>
<keyword evidence="1" id="KW-0378">Hydrolase</keyword>
<dbReference type="InterPro" id="IPR001932">
    <property type="entry name" value="PPM-type_phosphatase-like_dom"/>
</dbReference>
<feature type="domain" description="Cyclic nucleotide-binding" evidence="2">
    <location>
        <begin position="29"/>
        <end position="127"/>
    </location>
</feature>
<dbReference type="EMBL" id="NOXS01000030">
    <property type="protein sequence ID" value="OYQ19870.1"/>
    <property type="molecule type" value="Genomic_DNA"/>
</dbReference>
<dbReference type="InterPro" id="IPR014710">
    <property type="entry name" value="RmlC-like_jellyroll"/>
</dbReference>
<reference evidence="3 4" key="1">
    <citation type="submission" date="2017-07" db="EMBL/GenBank/DDBJ databases">
        <title>Elstera cyanobacteriorum sp. nov., a novel bacterium isolated from cyanobacterial aggregates in a eutrophic lake.</title>
        <authorList>
            <person name="Cai H."/>
        </authorList>
    </citation>
    <scope>NUCLEOTIDE SEQUENCE [LARGE SCALE GENOMIC DNA]</scope>
    <source>
        <strain evidence="3 4">TH019</strain>
    </source>
</reference>
<dbReference type="Proteomes" id="UP000216361">
    <property type="component" value="Unassembled WGS sequence"/>
</dbReference>
<gene>
    <name evidence="3" type="ORF">CHR90_07055</name>
</gene>
<dbReference type="SUPFAM" id="SSF51206">
    <property type="entry name" value="cAMP-binding domain-like"/>
    <property type="match status" value="1"/>
</dbReference>
<sequence length="401" mass="43809">MTHPPSSLDLSPTSSTEGVEDVLVQRASFAPGDDIVREGDPGDCFYFIEDGSVEVFKSGPGGTLKLGEVGTGGLFGEMALIDNKPRMATVRAKEPTVCRIFPAAILSQSLEGSDSLVQMLLKLFVKNIRNVANLQMENRRLLSELTQFRDRVSDELEVARRMQLDLQPSAREIDEIDEALNIKISARLAPSTEVGGDLWTAFSLPSGKLGIFLGDLTGHGVVAAVNAFRLHALLSDLRDHAQHPGHFMTLLNRRLSRLLPFGQFAAAFYCVVDPHAGLIHYTGAAWEAALVYDRETGVSIPLSGTGLPLGVSEHEVYIDATMPLPQKARVLVYSDALSECFCFDGARVAEAEFNRWRDAALAEDDDLPEGLLRRLAENQVRHLDDDLTIVAATVEHSAPLY</sequence>
<dbReference type="PROSITE" id="PS00888">
    <property type="entry name" value="CNMP_BINDING_1"/>
    <property type="match status" value="1"/>
</dbReference>
<dbReference type="Pfam" id="PF00027">
    <property type="entry name" value="cNMP_binding"/>
    <property type="match status" value="1"/>
</dbReference>
<dbReference type="RefSeq" id="WP_094408289.1">
    <property type="nucleotide sequence ID" value="NZ_BMJZ01000006.1"/>
</dbReference>
<evidence type="ECO:0000313" key="4">
    <source>
        <dbReference type="Proteomes" id="UP000216361"/>
    </source>
</evidence>
<organism evidence="3 4">
    <name type="scientific">Elstera cyanobacteriorum</name>
    <dbReference type="NCBI Taxonomy" id="2022747"/>
    <lineage>
        <taxon>Bacteria</taxon>
        <taxon>Pseudomonadati</taxon>
        <taxon>Pseudomonadota</taxon>
        <taxon>Alphaproteobacteria</taxon>
        <taxon>Rhodospirillales</taxon>
        <taxon>Rhodospirillaceae</taxon>
        <taxon>Elstera</taxon>
    </lineage>
</organism>
<dbReference type="PROSITE" id="PS50042">
    <property type="entry name" value="CNMP_BINDING_3"/>
    <property type="match status" value="1"/>
</dbReference>
<evidence type="ECO:0000256" key="1">
    <source>
        <dbReference type="ARBA" id="ARBA00022801"/>
    </source>
</evidence>
<dbReference type="PANTHER" id="PTHR43156">
    <property type="entry name" value="STAGE II SPORULATION PROTEIN E-RELATED"/>
    <property type="match status" value="1"/>
</dbReference>
<accession>A0A255XUF1</accession>
<dbReference type="OrthoDB" id="9811749at2"/>
<dbReference type="AlphaFoldDB" id="A0A255XUF1"/>
<proteinExistence type="predicted"/>
<dbReference type="SMART" id="SM00100">
    <property type="entry name" value="cNMP"/>
    <property type="match status" value="1"/>
</dbReference>
<evidence type="ECO:0000313" key="3">
    <source>
        <dbReference type="EMBL" id="OYQ19870.1"/>
    </source>
</evidence>
<protein>
    <recommendedName>
        <fullName evidence="2">Cyclic nucleotide-binding domain-containing protein</fullName>
    </recommendedName>
</protein>
<dbReference type="CDD" id="cd00038">
    <property type="entry name" value="CAP_ED"/>
    <property type="match status" value="1"/>
</dbReference>
<dbReference type="Gene3D" id="3.60.40.10">
    <property type="entry name" value="PPM-type phosphatase domain"/>
    <property type="match status" value="1"/>
</dbReference>
<dbReference type="PANTHER" id="PTHR43156:SF2">
    <property type="entry name" value="STAGE II SPORULATION PROTEIN E"/>
    <property type="match status" value="1"/>
</dbReference>
<dbReference type="InterPro" id="IPR000595">
    <property type="entry name" value="cNMP-bd_dom"/>
</dbReference>
<dbReference type="InterPro" id="IPR018488">
    <property type="entry name" value="cNMP-bd_CS"/>
</dbReference>